<dbReference type="InterPro" id="IPR029058">
    <property type="entry name" value="AB_hydrolase_fold"/>
</dbReference>
<dbReference type="Pfam" id="PF01764">
    <property type="entry name" value="Lipase_3"/>
    <property type="match status" value="1"/>
</dbReference>
<dbReference type="InterPro" id="IPR002921">
    <property type="entry name" value="Fungal_lipase-type"/>
</dbReference>
<dbReference type="CDD" id="cd00519">
    <property type="entry name" value="Lipase_3"/>
    <property type="match status" value="1"/>
</dbReference>
<dbReference type="SUPFAM" id="SSF53474">
    <property type="entry name" value="alpha/beta-Hydrolases"/>
    <property type="match status" value="1"/>
</dbReference>
<sequence>MSTSNRKRGILGFFRRKQHSESPVTALAVAGSSATASAESANVSGSVNSAAALRGLRNASDELNDYFQSTDGRDASLGNVVEKSRWVEKAQACSNSSFAQCSLIEVPHETSRRQLLRLAALSAVKVYAREGTQHLISSEFDEVGSPLKIDADLLGGSVKATTTVLYAPREDGANSSNVIVVAIRGSVTTHDWMVNLNDGAEWPVEDTFLGTDTEGGFYNAHAGFLTCAKAMNVTVVDQIYGQLCASKHTAGAGSKPTLLFTGHSAGGAVAAMLYAHFLKCDPVSDDREKSLVLKSAFSSVHCITFGAPPITTKPVVPFQGGSIFLSIVNNGDPVPRADNAYIHSLLRLFSGPIPEKGAVYALPARRFFNAGQVLVALPRGTLLIPNESGAGSLSETVMGDIRAHKMVEYRRRIEL</sequence>
<dbReference type="AlphaFoldDB" id="A0AA39ZSH6"/>
<feature type="domain" description="Fungal lipase-type" evidence="1">
    <location>
        <begin position="180"/>
        <end position="337"/>
    </location>
</feature>
<proteinExistence type="predicted"/>
<keyword evidence="2" id="KW-0378">Hydrolase</keyword>
<dbReference type="PANTHER" id="PTHR46023:SF6">
    <property type="entry name" value="LIPASE CLASS 3 FAMILY PROTEIN"/>
    <property type="match status" value="1"/>
</dbReference>
<evidence type="ECO:0000313" key="3">
    <source>
        <dbReference type="Proteomes" id="UP001172102"/>
    </source>
</evidence>
<dbReference type="Proteomes" id="UP001172102">
    <property type="component" value="Unassembled WGS sequence"/>
</dbReference>
<comment type="caution">
    <text evidence="2">The sequence shown here is derived from an EMBL/GenBank/DDBJ whole genome shotgun (WGS) entry which is preliminary data.</text>
</comment>
<dbReference type="EMBL" id="JAUKUA010000008">
    <property type="protein sequence ID" value="KAK0702797.1"/>
    <property type="molecule type" value="Genomic_DNA"/>
</dbReference>
<dbReference type="GO" id="GO:0016787">
    <property type="term" value="F:hydrolase activity"/>
    <property type="evidence" value="ECO:0007669"/>
    <property type="project" value="UniProtKB-KW"/>
</dbReference>
<name>A0AA39ZSH6_9PEZI</name>
<accession>A0AA39ZSH6</accession>
<gene>
    <name evidence="2" type="ORF">B0H67DRAFT_614108</name>
</gene>
<protein>
    <submittedName>
        <fullName evidence="2">Alpha/Beta hydrolase protein</fullName>
    </submittedName>
</protein>
<dbReference type="PANTHER" id="PTHR46023">
    <property type="entry name" value="LIPASE CLASS 3 PROTEIN-LIKE"/>
    <property type="match status" value="1"/>
</dbReference>
<dbReference type="GO" id="GO:0006629">
    <property type="term" value="P:lipid metabolic process"/>
    <property type="evidence" value="ECO:0007669"/>
    <property type="project" value="InterPro"/>
</dbReference>
<reference evidence="2" key="1">
    <citation type="submission" date="2023-06" db="EMBL/GenBank/DDBJ databases">
        <title>Genome-scale phylogeny and comparative genomics of the fungal order Sordariales.</title>
        <authorList>
            <consortium name="Lawrence Berkeley National Laboratory"/>
            <person name="Hensen N."/>
            <person name="Bonometti L."/>
            <person name="Westerberg I."/>
            <person name="Brannstrom I.O."/>
            <person name="Guillou S."/>
            <person name="Cros-Aarteil S."/>
            <person name="Calhoun S."/>
            <person name="Haridas S."/>
            <person name="Kuo A."/>
            <person name="Mondo S."/>
            <person name="Pangilinan J."/>
            <person name="Riley R."/>
            <person name="Labutti K."/>
            <person name="Andreopoulos B."/>
            <person name="Lipzen A."/>
            <person name="Chen C."/>
            <person name="Yanf M."/>
            <person name="Daum C."/>
            <person name="Ng V."/>
            <person name="Clum A."/>
            <person name="Steindorff A."/>
            <person name="Ohm R."/>
            <person name="Martin F."/>
            <person name="Silar P."/>
            <person name="Natvig D."/>
            <person name="Lalanne C."/>
            <person name="Gautier V."/>
            <person name="Ament-Velasquez S.L."/>
            <person name="Kruys A."/>
            <person name="Hutchinson M.I."/>
            <person name="Powell A.J."/>
            <person name="Barry K."/>
            <person name="Miller A.N."/>
            <person name="Grigoriev I.V."/>
            <person name="Debuchy R."/>
            <person name="Gladieux P."/>
            <person name="Thoren M.H."/>
            <person name="Johannesson H."/>
        </authorList>
    </citation>
    <scope>NUCLEOTIDE SEQUENCE</scope>
    <source>
        <strain evidence="2">SMH4607-1</strain>
    </source>
</reference>
<organism evidence="2 3">
    <name type="scientific">Lasiosphaeris hirsuta</name>
    <dbReference type="NCBI Taxonomy" id="260670"/>
    <lineage>
        <taxon>Eukaryota</taxon>
        <taxon>Fungi</taxon>
        <taxon>Dikarya</taxon>
        <taxon>Ascomycota</taxon>
        <taxon>Pezizomycotina</taxon>
        <taxon>Sordariomycetes</taxon>
        <taxon>Sordariomycetidae</taxon>
        <taxon>Sordariales</taxon>
        <taxon>Lasiosphaeriaceae</taxon>
        <taxon>Lasiosphaeris</taxon>
    </lineage>
</organism>
<dbReference type="Gene3D" id="3.40.50.1820">
    <property type="entry name" value="alpha/beta hydrolase"/>
    <property type="match status" value="1"/>
</dbReference>
<keyword evidence="3" id="KW-1185">Reference proteome</keyword>
<evidence type="ECO:0000313" key="2">
    <source>
        <dbReference type="EMBL" id="KAK0702797.1"/>
    </source>
</evidence>
<evidence type="ECO:0000259" key="1">
    <source>
        <dbReference type="Pfam" id="PF01764"/>
    </source>
</evidence>